<evidence type="ECO:0000313" key="2">
    <source>
        <dbReference type="Proteomes" id="UP000186026"/>
    </source>
</evidence>
<dbReference type="EMBL" id="FTOP01000022">
    <property type="protein sequence ID" value="SIT14954.1"/>
    <property type="molecule type" value="Genomic_DNA"/>
</dbReference>
<dbReference type="Proteomes" id="UP000186026">
    <property type="component" value="Unassembled WGS sequence"/>
</dbReference>
<dbReference type="AlphaFoldDB" id="A0A1N7PWG2"/>
<evidence type="ECO:0000313" key="1">
    <source>
        <dbReference type="EMBL" id="SIT14954.1"/>
    </source>
</evidence>
<accession>A0A1N7PWG2</accession>
<gene>
    <name evidence="1" type="ORF">SAMN05421761_1221</name>
</gene>
<sequence>MLFKSEDEISIKIGKKSIVRPFQGRRWLGFGASFFHEFHPRFRHGGQDIEKFDHFVVGGK</sequence>
<name>A0A1N7PWG2_9BACT</name>
<protein>
    <submittedName>
        <fullName evidence="1">Uncharacterized protein</fullName>
    </submittedName>
</protein>
<keyword evidence="2" id="KW-1185">Reference proteome</keyword>
<reference evidence="2" key="1">
    <citation type="submission" date="2017-01" db="EMBL/GenBank/DDBJ databases">
        <authorList>
            <person name="Varghese N."/>
            <person name="Submissions S."/>
        </authorList>
    </citation>
    <scope>NUCLEOTIDE SEQUENCE [LARGE SCALE GENOMIC DNA]</scope>
    <source>
        <strain evidence="2">DSM 46698</strain>
    </source>
</reference>
<organism evidence="1 2">
    <name type="scientific">Belliella pelovolcani</name>
    <dbReference type="NCBI Taxonomy" id="529505"/>
    <lineage>
        <taxon>Bacteria</taxon>
        <taxon>Pseudomonadati</taxon>
        <taxon>Bacteroidota</taxon>
        <taxon>Cytophagia</taxon>
        <taxon>Cytophagales</taxon>
        <taxon>Cyclobacteriaceae</taxon>
        <taxon>Belliella</taxon>
    </lineage>
</organism>
<proteinExistence type="predicted"/>